<dbReference type="OrthoDB" id="1738025at2759"/>
<dbReference type="Gene3D" id="1.20.200.10">
    <property type="entry name" value="Fumarase/aspartase (Central domain)"/>
    <property type="match status" value="1"/>
</dbReference>
<accession>A0A6A4LR86</accession>
<sequence length="64" mass="7296">MSPVNAHGFFMFFHAAMDSFVITYCMMHCLQSVRLIGDASASFEKNCVRGIQANRERISKLLHE</sequence>
<gene>
    <name evidence="1" type="ORF">C3L33_07642</name>
</gene>
<keyword evidence="2" id="KW-1185">Reference proteome</keyword>
<dbReference type="Proteomes" id="UP000428333">
    <property type="component" value="Linkage Group LG04"/>
</dbReference>
<reference evidence="1 2" key="1">
    <citation type="journal article" date="2019" name="Genome Biol. Evol.">
        <title>The Rhododendron genome and chromosomal organization provide insight into shared whole-genome duplications across the heath family (Ericaceae).</title>
        <authorList>
            <person name="Soza V.L."/>
            <person name="Lindsley D."/>
            <person name="Waalkes A."/>
            <person name="Ramage E."/>
            <person name="Patwardhan R.P."/>
            <person name="Burton J.N."/>
            <person name="Adey A."/>
            <person name="Kumar A."/>
            <person name="Qiu R."/>
            <person name="Shendure J."/>
            <person name="Hall B."/>
        </authorList>
    </citation>
    <scope>NUCLEOTIDE SEQUENCE [LARGE SCALE GENOMIC DNA]</scope>
    <source>
        <strain evidence="1">RSF 1966-606</strain>
    </source>
</reference>
<evidence type="ECO:0000313" key="1">
    <source>
        <dbReference type="EMBL" id="KAE9460425.1"/>
    </source>
</evidence>
<feature type="non-terminal residue" evidence="1">
    <location>
        <position position="64"/>
    </location>
</feature>
<evidence type="ECO:0000313" key="2">
    <source>
        <dbReference type="Proteomes" id="UP000428333"/>
    </source>
</evidence>
<dbReference type="EMBL" id="QEFC01001005">
    <property type="protein sequence ID" value="KAE9460425.1"/>
    <property type="molecule type" value="Genomic_DNA"/>
</dbReference>
<protein>
    <submittedName>
        <fullName evidence="1">Uncharacterized protein</fullName>
    </submittedName>
</protein>
<feature type="non-terminal residue" evidence="1">
    <location>
        <position position="1"/>
    </location>
</feature>
<organism evidence="1 2">
    <name type="scientific">Rhododendron williamsianum</name>
    <dbReference type="NCBI Taxonomy" id="262921"/>
    <lineage>
        <taxon>Eukaryota</taxon>
        <taxon>Viridiplantae</taxon>
        <taxon>Streptophyta</taxon>
        <taxon>Embryophyta</taxon>
        <taxon>Tracheophyta</taxon>
        <taxon>Spermatophyta</taxon>
        <taxon>Magnoliopsida</taxon>
        <taxon>eudicotyledons</taxon>
        <taxon>Gunneridae</taxon>
        <taxon>Pentapetalae</taxon>
        <taxon>asterids</taxon>
        <taxon>Ericales</taxon>
        <taxon>Ericaceae</taxon>
        <taxon>Ericoideae</taxon>
        <taxon>Rhodoreae</taxon>
        <taxon>Rhododendron</taxon>
    </lineage>
</organism>
<name>A0A6A4LR86_9ERIC</name>
<proteinExistence type="predicted"/>
<dbReference type="AlphaFoldDB" id="A0A6A4LR86"/>
<comment type="caution">
    <text evidence="1">The sequence shown here is derived from an EMBL/GenBank/DDBJ whole genome shotgun (WGS) entry which is preliminary data.</text>
</comment>